<dbReference type="Pfam" id="PF25999">
    <property type="entry name" value="SYNRG_C"/>
    <property type="match status" value="1"/>
</dbReference>
<protein>
    <recommendedName>
        <fullName evidence="2">Synergin gamma C-terminal domain-containing protein</fullName>
    </recommendedName>
</protein>
<dbReference type="OrthoDB" id="765227at2759"/>
<feature type="region of interest" description="Disordered" evidence="1">
    <location>
        <begin position="1"/>
        <end position="89"/>
    </location>
</feature>
<dbReference type="Proteomes" id="UP000467841">
    <property type="component" value="Unassembled WGS sequence"/>
</dbReference>
<dbReference type="PANTHER" id="PTHR35701">
    <property type="entry name" value="OS11G0148400 PROTEIN"/>
    <property type="match status" value="1"/>
</dbReference>
<evidence type="ECO:0000259" key="2">
    <source>
        <dbReference type="Pfam" id="PF25999"/>
    </source>
</evidence>
<evidence type="ECO:0000313" key="3">
    <source>
        <dbReference type="EMBL" id="CAA7027604.1"/>
    </source>
</evidence>
<sequence length="778" mass="86594">MNGLDFFFSPSSTVDPPTGITAAEDDDWGDFVDSSPRIDSLSPTPNANSTPNRIESEKKNQAQWVSSRGPLPLSVFGEEEEEEDGSEISGLIANLYRENGHNEITNGREIENGALRSENLSWNPLNLDRETPESTSSAVNSSTNGVNSDPNHSDLRVSDENDDDGWEFKTAESKEEQERAKSGSVRAQDDLSSSVWSSHTNGTGPSFDSGKLDHVNRENGDDDDDDLWGNGGWEFKVAEAGEPKKELTNKESNGWGFGFCLEPVEKEPRKKENGNVNVSSQATSWAFNEPSLETGNEKEEKEVQREKPKGVLPLSFFEDEEELGTSDTLVHEDNTVSVCDFSVREKTKAPNSNVSINDLISSLYSQVDEKTSVNLSEKSDGNGFVNDEDDSWEFQGPSLASKNSDDEFDDDSWEFQGPSQPEGENGSWEYNKHSSVENGVWDQSQENPVISIERNDYKDFFHKLKTELYYIALSHLETLKEARDLAADSHELQKCDIEIQDLQNLMNNDDLISEVNVESLQPRSSGGINELCKALQEPKFRALDSEHLLSERLLSVKAEKDFKPTIELLKHAALTLKILNSSSPEQQSKYVSTWFVIASSCAQELRHAASIWKQVIENDVQEGIVSKPQGKSFVLSVGEIYRVVKILRASTRLYRPWVVLAPTSSSNVLAVLDECVKLWLSSGLEEALRNNINRFQELDGDYSADQLLESIKYIDDVDDFTCITSASSPTCYISGLSSEMVQGIKMVEWSGDQYLVPLANLWANLISCEPPSLPGHSI</sequence>
<feature type="domain" description="Synergin gamma C-terminal" evidence="2">
    <location>
        <begin position="584"/>
        <end position="773"/>
    </location>
</feature>
<name>A0A6D2IGY1_9BRAS</name>
<evidence type="ECO:0000256" key="1">
    <source>
        <dbReference type="SAM" id="MobiDB-lite"/>
    </source>
</evidence>
<feature type="region of interest" description="Disordered" evidence="1">
    <location>
        <begin position="266"/>
        <end position="317"/>
    </location>
</feature>
<feature type="compositionally biased region" description="Polar residues" evidence="1">
    <location>
        <begin position="133"/>
        <end position="150"/>
    </location>
</feature>
<feature type="compositionally biased region" description="Polar residues" evidence="1">
    <location>
        <begin position="190"/>
        <end position="206"/>
    </location>
</feature>
<dbReference type="EMBL" id="CACVBM020001058">
    <property type="protein sequence ID" value="CAA7027604.1"/>
    <property type="molecule type" value="Genomic_DNA"/>
</dbReference>
<keyword evidence="4" id="KW-1185">Reference proteome</keyword>
<feature type="compositionally biased region" description="Basic and acidic residues" evidence="1">
    <location>
        <begin position="166"/>
        <end position="181"/>
    </location>
</feature>
<feature type="compositionally biased region" description="Polar residues" evidence="1">
    <location>
        <begin position="41"/>
        <end position="53"/>
    </location>
</feature>
<dbReference type="AlphaFoldDB" id="A0A6D2IGY1"/>
<proteinExistence type="predicted"/>
<comment type="caution">
    <text evidence="3">The sequence shown here is derived from an EMBL/GenBank/DDBJ whole genome shotgun (WGS) entry which is preliminary data.</text>
</comment>
<evidence type="ECO:0000313" key="4">
    <source>
        <dbReference type="Proteomes" id="UP000467841"/>
    </source>
</evidence>
<feature type="region of interest" description="Disordered" evidence="1">
    <location>
        <begin position="121"/>
        <end position="231"/>
    </location>
</feature>
<organism evidence="3 4">
    <name type="scientific">Microthlaspi erraticum</name>
    <dbReference type="NCBI Taxonomy" id="1685480"/>
    <lineage>
        <taxon>Eukaryota</taxon>
        <taxon>Viridiplantae</taxon>
        <taxon>Streptophyta</taxon>
        <taxon>Embryophyta</taxon>
        <taxon>Tracheophyta</taxon>
        <taxon>Spermatophyta</taxon>
        <taxon>Magnoliopsida</taxon>
        <taxon>eudicotyledons</taxon>
        <taxon>Gunneridae</taxon>
        <taxon>Pentapetalae</taxon>
        <taxon>rosids</taxon>
        <taxon>malvids</taxon>
        <taxon>Brassicales</taxon>
        <taxon>Brassicaceae</taxon>
        <taxon>Coluteocarpeae</taxon>
        <taxon>Microthlaspi</taxon>
    </lineage>
</organism>
<feature type="compositionally biased region" description="Basic and acidic residues" evidence="1">
    <location>
        <begin position="295"/>
        <end position="309"/>
    </location>
</feature>
<dbReference type="InterPro" id="IPR059024">
    <property type="entry name" value="SYNRG_C"/>
</dbReference>
<gene>
    <name evidence="3" type="ORF">MERR_LOCUS14839</name>
</gene>
<feature type="compositionally biased region" description="Polar residues" evidence="1">
    <location>
        <begin position="274"/>
        <end position="294"/>
    </location>
</feature>
<feature type="compositionally biased region" description="Basic and acidic residues" evidence="1">
    <location>
        <begin position="210"/>
        <end position="219"/>
    </location>
</feature>
<dbReference type="PANTHER" id="PTHR35701:SF1">
    <property type="entry name" value="OS11G0148400 PROTEIN"/>
    <property type="match status" value="1"/>
</dbReference>
<feature type="region of interest" description="Disordered" evidence="1">
    <location>
        <begin position="373"/>
        <end position="432"/>
    </location>
</feature>
<accession>A0A6D2IGY1</accession>
<reference evidence="3" key="1">
    <citation type="submission" date="2020-01" db="EMBL/GenBank/DDBJ databases">
        <authorList>
            <person name="Mishra B."/>
        </authorList>
    </citation>
    <scope>NUCLEOTIDE SEQUENCE [LARGE SCALE GENOMIC DNA]</scope>
</reference>
<feature type="compositionally biased region" description="Acidic residues" evidence="1">
    <location>
        <begin position="77"/>
        <end position="86"/>
    </location>
</feature>